<dbReference type="Gene3D" id="3.20.20.70">
    <property type="entry name" value="Aldolase class I"/>
    <property type="match status" value="1"/>
</dbReference>
<dbReference type="InterPro" id="IPR013785">
    <property type="entry name" value="Aldolase_TIM"/>
</dbReference>
<accession>A0ABN2MH20</accession>
<dbReference type="SMART" id="SM01130">
    <property type="entry name" value="DHDPS"/>
    <property type="match status" value="1"/>
</dbReference>
<dbReference type="PIRSF" id="PIRSF001365">
    <property type="entry name" value="DHDPS"/>
    <property type="match status" value="1"/>
</dbReference>
<evidence type="ECO:0000313" key="8">
    <source>
        <dbReference type="EMBL" id="GAA1822789.1"/>
    </source>
</evidence>
<evidence type="ECO:0000256" key="7">
    <source>
        <dbReference type="SAM" id="MobiDB-lite"/>
    </source>
</evidence>
<evidence type="ECO:0000313" key="9">
    <source>
        <dbReference type="Proteomes" id="UP001501746"/>
    </source>
</evidence>
<feature type="region of interest" description="Disordered" evidence="7">
    <location>
        <begin position="311"/>
        <end position="343"/>
    </location>
</feature>
<evidence type="ECO:0000256" key="3">
    <source>
        <dbReference type="ARBA" id="ARBA00007592"/>
    </source>
</evidence>
<evidence type="ECO:0000256" key="6">
    <source>
        <dbReference type="PIRNR" id="PIRNR001365"/>
    </source>
</evidence>
<organism evidence="8 9">
    <name type="scientific">Agromyces salentinus</name>
    <dbReference type="NCBI Taxonomy" id="269421"/>
    <lineage>
        <taxon>Bacteria</taxon>
        <taxon>Bacillati</taxon>
        <taxon>Actinomycetota</taxon>
        <taxon>Actinomycetes</taxon>
        <taxon>Micrococcales</taxon>
        <taxon>Microbacteriaceae</taxon>
        <taxon>Agromyces</taxon>
    </lineage>
</organism>
<dbReference type="HAMAP" id="MF_00694">
    <property type="entry name" value="KDGDH"/>
    <property type="match status" value="1"/>
</dbReference>
<dbReference type="SUPFAM" id="SSF51569">
    <property type="entry name" value="Aldolase"/>
    <property type="match status" value="1"/>
</dbReference>
<dbReference type="InterPro" id="IPR017655">
    <property type="entry name" value="Dehydro-deoxyglucarate_dehyd"/>
</dbReference>
<dbReference type="PANTHER" id="PTHR12128">
    <property type="entry name" value="DIHYDRODIPICOLINATE SYNTHASE"/>
    <property type="match status" value="1"/>
</dbReference>
<evidence type="ECO:0000256" key="5">
    <source>
        <dbReference type="HAMAP-Rule" id="MF_00694"/>
    </source>
</evidence>
<gene>
    <name evidence="8" type="ORF">GCM10009750_01530</name>
</gene>
<dbReference type="InterPro" id="IPR002220">
    <property type="entry name" value="DapA-like"/>
</dbReference>
<dbReference type="Proteomes" id="UP001501746">
    <property type="component" value="Unassembled WGS sequence"/>
</dbReference>
<comment type="pathway">
    <text evidence="2 5">Carbohydrate acid metabolism; D-glucarate degradation; 2,5-dioxopentanoate from D-glucarate: step 2/2.</text>
</comment>
<comment type="catalytic activity">
    <reaction evidence="1 5">
        <text>5-dehydro-4-deoxy-D-glucarate + H(+) = 2,5-dioxopentanoate + CO2 + H2O</text>
        <dbReference type="Rhea" id="RHEA:24608"/>
        <dbReference type="ChEBI" id="CHEBI:15377"/>
        <dbReference type="ChEBI" id="CHEBI:15378"/>
        <dbReference type="ChEBI" id="CHEBI:16526"/>
        <dbReference type="ChEBI" id="CHEBI:42819"/>
        <dbReference type="ChEBI" id="CHEBI:58136"/>
        <dbReference type="EC" id="4.2.1.41"/>
    </reaction>
</comment>
<dbReference type="EMBL" id="BAAANK010000001">
    <property type="protein sequence ID" value="GAA1822789.1"/>
    <property type="molecule type" value="Genomic_DNA"/>
</dbReference>
<keyword evidence="9" id="KW-1185">Reference proteome</keyword>
<proteinExistence type="inferred from homology"/>
<sequence>MTTTTAGMPAAPEFDGVLFFPVTPFGADGAPDHDLLAEHVASRLPFGPGGVFPACGTGEFHALSAGEAIDVVRTTVDTVAGRVPVIAGAGGPLGHAIELARGAEAAGADGLLLLPPYLVSGTTTGLVAWVEAVAAASDLPVIVYHRGTARYTAEAITRLAANPKVVGFKDGTGDIGLAQEIVLAAAATGRDFAFFNGLLTAELSQGAYRGIGIPLYSSAAFAMIPELAALHYRAYTDGDEATRLRLLAEFYRPLVALRDETPGFGVSLIKAGLRLRGLPVGSVRPPLVDPTPEQEARLGAILDRGLELADELGSGGSGSVSEADAAASAAPNAQARAEAVPAR</sequence>
<dbReference type="NCBIfam" id="NF002958">
    <property type="entry name" value="PRK03620.1"/>
    <property type="match status" value="1"/>
</dbReference>
<evidence type="ECO:0000256" key="4">
    <source>
        <dbReference type="ARBA" id="ARBA00023239"/>
    </source>
</evidence>
<evidence type="ECO:0000256" key="1">
    <source>
        <dbReference type="ARBA" id="ARBA00001446"/>
    </source>
</evidence>
<name>A0ABN2MH20_9MICO</name>
<dbReference type="PANTHER" id="PTHR12128:SF19">
    <property type="entry name" value="5-DEHYDRO-4-DEOXYGLUCARATE DEHYDRATASE 2-RELATED"/>
    <property type="match status" value="1"/>
</dbReference>
<comment type="caution">
    <text evidence="8">The sequence shown here is derived from an EMBL/GenBank/DDBJ whole genome shotgun (WGS) entry which is preliminary data.</text>
</comment>
<dbReference type="Pfam" id="PF00701">
    <property type="entry name" value="DHDPS"/>
    <property type="match status" value="1"/>
</dbReference>
<reference evidence="8 9" key="1">
    <citation type="journal article" date="2019" name="Int. J. Syst. Evol. Microbiol.">
        <title>The Global Catalogue of Microorganisms (GCM) 10K type strain sequencing project: providing services to taxonomists for standard genome sequencing and annotation.</title>
        <authorList>
            <consortium name="The Broad Institute Genomics Platform"/>
            <consortium name="The Broad Institute Genome Sequencing Center for Infectious Disease"/>
            <person name="Wu L."/>
            <person name="Ma J."/>
        </authorList>
    </citation>
    <scope>NUCLEOTIDE SEQUENCE [LARGE SCALE GENOMIC DNA]</scope>
    <source>
        <strain evidence="8 9">JCM 14323</strain>
    </source>
</reference>
<evidence type="ECO:0000256" key="2">
    <source>
        <dbReference type="ARBA" id="ARBA00004983"/>
    </source>
</evidence>
<protein>
    <recommendedName>
        <fullName evidence="5">Probable 5-dehydro-4-deoxyglucarate dehydratase</fullName>
        <ecNumber evidence="5">4.2.1.41</ecNumber>
    </recommendedName>
    <alternativeName>
        <fullName evidence="5">5-keto-4-deoxy-glucarate dehydratase</fullName>
        <shortName evidence="5">KDGDH</shortName>
    </alternativeName>
</protein>
<feature type="compositionally biased region" description="Low complexity" evidence="7">
    <location>
        <begin position="319"/>
        <end position="343"/>
    </location>
</feature>
<keyword evidence="4 5" id="KW-0456">Lyase</keyword>
<dbReference type="RefSeq" id="WP_212275206.1">
    <property type="nucleotide sequence ID" value="NZ_BAAANK010000001.1"/>
</dbReference>
<comment type="similarity">
    <text evidence="3 5 6">Belongs to the DapA family.</text>
</comment>
<dbReference type="EC" id="4.2.1.41" evidence="5"/>